<evidence type="ECO:0000256" key="2">
    <source>
        <dbReference type="ARBA" id="ARBA00000909"/>
    </source>
</evidence>
<dbReference type="GO" id="GO:0046872">
    <property type="term" value="F:metal ion binding"/>
    <property type="evidence" value="ECO:0007669"/>
    <property type="project" value="UniProtKB-UniRule"/>
</dbReference>
<evidence type="ECO:0000256" key="9">
    <source>
        <dbReference type="ARBA" id="ARBA00022958"/>
    </source>
</evidence>
<comment type="cofactor">
    <cofactor evidence="18 19">
        <name>K(+)</name>
        <dbReference type="ChEBI" id="CHEBI:29103"/>
    </cofactor>
    <text evidence="18 19">Binds 1 potassium ion per subunit.</text>
</comment>
<feature type="binding site" evidence="18">
    <location>
        <position position="168"/>
    </location>
    <ligand>
        <name>K(+)</name>
        <dbReference type="ChEBI" id="CHEBI:29103"/>
    </ligand>
</feature>
<comment type="catalytic activity">
    <reaction evidence="15 17 19">
        <text>(6S)-NADHX + ADP = AMP + phosphate + NADH + H(+)</text>
        <dbReference type="Rhea" id="RHEA:32223"/>
        <dbReference type="ChEBI" id="CHEBI:15378"/>
        <dbReference type="ChEBI" id="CHEBI:43474"/>
        <dbReference type="ChEBI" id="CHEBI:57945"/>
        <dbReference type="ChEBI" id="CHEBI:64074"/>
        <dbReference type="ChEBI" id="CHEBI:456215"/>
        <dbReference type="ChEBI" id="CHEBI:456216"/>
        <dbReference type="EC" id="4.2.1.136"/>
    </reaction>
</comment>
<reference evidence="23" key="1">
    <citation type="submission" date="2017-08" db="EMBL/GenBank/DDBJ databases">
        <title>A dynamic microbial community with high functional redundancy inhabits the cold, oxic subseafloor aquifer.</title>
        <authorList>
            <person name="Tully B.J."/>
            <person name="Wheat C.G."/>
            <person name="Glazer B.T."/>
            <person name="Huber J.A."/>
        </authorList>
    </citation>
    <scope>NUCLEOTIDE SEQUENCE [LARGE SCALE GENOMIC DNA]</scope>
</reference>
<comment type="function">
    <text evidence="18">Catalyzes the epimerization of the S- and R-forms of NAD(P)HX, a damaged form of NAD(P)H that is a result of enzymatic or heat-dependent hydration. This is a prerequisite for the S-specific NAD(P)H-hydrate dehydratase to allow the repair of both epimers of NAD(P)HX.</text>
</comment>
<dbReference type="Pfam" id="PF01256">
    <property type="entry name" value="Carb_kinase"/>
    <property type="match status" value="1"/>
</dbReference>
<sequence>MTTLEGLKVVTAQSMALAEKLSIDQGFSAKSYMLACAKKLVSEVAKFIDSRSLSKRIYLLVGKGNNGGDALAAGTLLIEKGYHVEAFLLFSKATLSPLAAEQLTRFEKSKGIARQITQASQMDFASGSIILDGVFGTGFSGEVKEPVKSCIDRVNSSGLKILSIDIPSGINGNTGEKITSAIYATITFFLALPKTGFFLQEGFNHIGALKCIDFGLESRFIEKIKPTFYLIDREGVEKCFPRIKRDAHKYSAGHVGVIATSPSLEGAGLLASQACYRTGAGLVHLFIPKNVDPLFFASFPEAIITSFGTELVQQLQAVSHLSSLVIGPGLCEKSKSVKLALQEVYAHSDLPLVIDAGGLNILKSSFEKKGSNHRVILTPHKGEMARLLGVDKLKDEGLVETMQMYVEKHNLVLILKGAPTLIFAPGQTPIISTFGTPGMATGGSGDVLSGILGTLLAKGLELRQAAVLGVYIHALAGEIGAEKLSSYSLMASDILSEIPDVIKQIVR</sequence>
<keyword evidence="12 17" id="KW-0456">Lyase</keyword>
<comment type="similarity">
    <text evidence="3 19">In the N-terminal section; belongs to the NnrE/AIBP family.</text>
</comment>
<dbReference type="EC" id="5.1.99.6" evidence="19"/>
<keyword evidence="5 18" id="KW-0479">Metal-binding</keyword>
<feature type="binding site" evidence="17">
    <location>
        <begin position="416"/>
        <end position="420"/>
    </location>
    <ligand>
        <name>AMP</name>
        <dbReference type="ChEBI" id="CHEBI:456215"/>
    </ligand>
</feature>
<feature type="domain" description="YjeF N-terminal" evidence="21">
    <location>
        <begin position="15"/>
        <end position="222"/>
    </location>
</feature>
<evidence type="ECO:0000256" key="4">
    <source>
        <dbReference type="ARBA" id="ARBA00009524"/>
    </source>
</evidence>
<evidence type="ECO:0000313" key="23">
    <source>
        <dbReference type="Proteomes" id="UP000218775"/>
    </source>
</evidence>
<dbReference type="GO" id="GO:0110051">
    <property type="term" value="P:metabolite repair"/>
    <property type="evidence" value="ECO:0007669"/>
    <property type="project" value="TreeGrafter"/>
</dbReference>
<comment type="caution">
    <text evidence="22">The sequence shown here is derived from an EMBL/GenBank/DDBJ whole genome shotgun (WGS) entry which is preliminary data.</text>
</comment>
<dbReference type="InterPro" id="IPR029056">
    <property type="entry name" value="Ribokinase-like"/>
</dbReference>
<dbReference type="Pfam" id="PF03853">
    <property type="entry name" value="YjeF_N"/>
    <property type="match status" value="1"/>
</dbReference>
<dbReference type="CDD" id="cd01171">
    <property type="entry name" value="YXKO-related"/>
    <property type="match status" value="1"/>
</dbReference>
<dbReference type="NCBIfam" id="TIGR00197">
    <property type="entry name" value="yjeF_nterm"/>
    <property type="match status" value="1"/>
</dbReference>
<feature type="binding site" evidence="17">
    <location>
        <position position="380"/>
    </location>
    <ligand>
        <name>(6S)-NADPHX</name>
        <dbReference type="ChEBI" id="CHEBI:64076"/>
    </ligand>
</feature>
<keyword evidence="13" id="KW-0511">Multifunctional enzyme</keyword>
<keyword evidence="11 18" id="KW-0413">Isomerase</keyword>
<dbReference type="PANTHER" id="PTHR12592">
    <property type="entry name" value="ATP-DEPENDENT (S)-NAD(P)H-HYDRATE DEHYDRATASE FAMILY MEMBER"/>
    <property type="match status" value="1"/>
</dbReference>
<comment type="subunit">
    <text evidence="17">Homotetramer.</text>
</comment>
<dbReference type="AlphaFoldDB" id="A0A2A4X4E0"/>
<comment type="function">
    <text evidence="14 19">Bifunctional enzyme that catalyzes the epimerization of the S- and R-forms of NAD(P)HX and the dehydration of the S-form of NAD(P)HX at the expense of ADP, which is converted to AMP. This allows the repair of both epimers of NAD(P)HX, a damaged form of NAD(P)H that is a result of enzymatic or heat-dependent hydration.</text>
</comment>
<feature type="binding site" evidence="17">
    <location>
        <position position="445"/>
    </location>
    <ligand>
        <name>AMP</name>
        <dbReference type="ChEBI" id="CHEBI:456215"/>
    </ligand>
</feature>
<dbReference type="PROSITE" id="PS51383">
    <property type="entry name" value="YJEF_C_3"/>
    <property type="match status" value="1"/>
</dbReference>
<dbReference type="PANTHER" id="PTHR12592:SF0">
    <property type="entry name" value="ATP-DEPENDENT (S)-NAD(P)H-HYDRATE DEHYDRATASE"/>
    <property type="match status" value="1"/>
</dbReference>
<feature type="domain" description="YjeF C-terminal" evidence="20">
    <location>
        <begin position="232"/>
        <end position="505"/>
    </location>
</feature>
<dbReference type="PROSITE" id="PS01050">
    <property type="entry name" value="YJEF_C_2"/>
    <property type="match status" value="1"/>
</dbReference>
<evidence type="ECO:0000256" key="7">
    <source>
        <dbReference type="ARBA" id="ARBA00022840"/>
    </source>
</evidence>
<dbReference type="NCBIfam" id="TIGR00196">
    <property type="entry name" value="yjeF_cterm"/>
    <property type="match status" value="1"/>
</dbReference>
<comment type="catalytic activity">
    <reaction evidence="1 18 19">
        <text>(6R)-NADHX = (6S)-NADHX</text>
        <dbReference type="Rhea" id="RHEA:32215"/>
        <dbReference type="ChEBI" id="CHEBI:64074"/>
        <dbReference type="ChEBI" id="CHEBI:64075"/>
        <dbReference type="EC" id="5.1.99.6"/>
    </reaction>
</comment>
<dbReference type="GO" id="GO:0046496">
    <property type="term" value="P:nicotinamide nucleotide metabolic process"/>
    <property type="evidence" value="ECO:0007669"/>
    <property type="project" value="UniProtKB-UniRule"/>
</dbReference>
<evidence type="ECO:0000256" key="12">
    <source>
        <dbReference type="ARBA" id="ARBA00023239"/>
    </source>
</evidence>
<dbReference type="HAMAP" id="MF_01965">
    <property type="entry name" value="NADHX_dehydratase"/>
    <property type="match status" value="1"/>
</dbReference>
<comment type="caution">
    <text evidence="18">Lacks conserved residue(s) required for the propagation of feature annotation.</text>
</comment>
<dbReference type="PROSITE" id="PS51385">
    <property type="entry name" value="YJEF_N"/>
    <property type="match status" value="1"/>
</dbReference>
<comment type="catalytic activity">
    <reaction evidence="2 18 19">
        <text>(6R)-NADPHX = (6S)-NADPHX</text>
        <dbReference type="Rhea" id="RHEA:32227"/>
        <dbReference type="ChEBI" id="CHEBI:64076"/>
        <dbReference type="ChEBI" id="CHEBI:64077"/>
        <dbReference type="EC" id="5.1.99.6"/>
    </reaction>
</comment>
<keyword evidence="8 17" id="KW-0521">NADP</keyword>
<dbReference type="PIRSF" id="PIRSF017184">
    <property type="entry name" value="Nnr"/>
    <property type="match status" value="1"/>
</dbReference>
<accession>A0A2A4X4E0</accession>
<feature type="binding site" evidence="18">
    <location>
        <position position="165"/>
    </location>
    <ligand>
        <name>(6S)-NADPHX</name>
        <dbReference type="ChEBI" id="CHEBI:64076"/>
    </ligand>
</feature>
<dbReference type="InterPro" id="IPR000631">
    <property type="entry name" value="CARKD"/>
</dbReference>
<evidence type="ECO:0000256" key="17">
    <source>
        <dbReference type="HAMAP-Rule" id="MF_01965"/>
    </source>
</evidence>
<dbReference type="SUPFAM" id="SSF64153">
    <property type="entry name" value="YjeF N-terminal domain-like"/>
    <property type="match status" value="1"/>
</dbReference>
<evidence type="ECO:0000313" key="22">
    <source>
        <dbReference type="EMBL" id="PCI77384.1"/>
    </source>
</evidence>
<feature type="binding site" evidence="18">
    <location>
        <position position="66"/>
    </location>
    <ligand>
        <name>K(+)</name>
        <dbReference type="ChEBI" id="CHEBI:29103"/>
    </ligand>
</feature>
<dbReference type="InterPro" id="IPR017953">
    <property type="entry name" value="Carbohydrate_kinase_pred_CS"/>
</dbReference>
<evidence type="ECO:0000256" key="5">
    <source>
        <dbReference type="ARBA" id="ARBA00022723"/>
    </source>
</evidence>
<evidence type="ECO:0000256" key="11">
    <source>
        <dbReference type="ARBA" id="ARBA00023235"/>
    </source>
</evidence>
<dbReference type="HAMAP" id="MF_01966">
    <property type="entry name" value="NADHX_epimerase"/>
    <property type="match status" value="1"/>
</dbReference>
<dbReference type="EC" id="4.2.1.136" evidence="19"/>
<evidence type="ECO:0000256" key="15">
    <source>
        <dbReference type="ARBA" id="ARBA00048238"/>
    </source>
</evidence>
<comment type="similarity">
    <text evidence="18">Belongs to the NnrE/AIBP family.</text>
</comment>
<evidence type="ECO:0000256" key="6">
    <source>
        <dbReference type="ARBA" id="ARBA00022741"/>
    </source>
</evidence>
<dbReference type="EMBL" id="NVUK01000017">
    <property type="protein sequence ID" value="PCI77384.1"/>
    <property type="molecule type" value="Genomic_DNA"/>
</dbReference>
<dbReference type="GO" id="GO:0052856">
    <property type="term" value="F:NAD(P)HX epimerase activity"/>
    <property type="evidence" value="ECO:0007669"/>
    <property type="project" value="UniProtKB-UniRule"/>
</dbReference>
<dbReference type="GO" id="GO:0052855">
    <property type="term" value="F:ADP-dependent NAD(P)H-hydrate dehydratase activity"/>
    <property type="evidence" value="ECO:0007669"/>
    <property type="project" value="UniProtKB-UniRule"/>
</dbReference>
<evidence type="ECO:0000256" key="14">
    <source>
        <dbReference type="ARBA" id="ARBA00025153"/>
    </source>
</evidence>
<evidence type="ECO:0000256" key="16">
    <source>
        <dbReference type="ARBA" id="ARBA00049209"/>
    </source>
</evidence>
<dbReference type="Gene3D" id="3.40.1190.20">
    <property type="match status" value="1"/>
</dbReference>
<dbReference type="InterPro" id="IPR036652">
    <property type="entry name" value="YjeF_N_dom_sf"/>
</dbReference>
<dbReference type="Gene3D" id="3.40.50.10260">
    <property type="entry name" value="YjeF N-terminal domain"/>
    <property type="match status" value="1"/>
</dbReference>
<comment type="cofactor">
    <cofactor evidence="17">
        <name>Mg(2+)</name>
        <dbReference type="ChEBI" id="CHEBI:18420"/>
    </cofactor>
</comment>
<evidence type="ECO:0000256" key="1">
    <source>
        <dbReference type="ARBA" id="ARBA00000013"/>
    </source>
</evidence>
<dbReference type="InterPro" id="IPR030677">
    <property type="entry name" value="Nnr"/>
</dbReference>
<keyword evidence="6 17" id="KW-0547">Nucleotide-binding</keyword>
<evidence type="ECO:0000256" key="13">
    <source>
        <dbReference type="ARBA" id="ARBA00023268"/>
    </source>
</evidence>
<evidence type="ECO:0000259" key="21">
    <source>
        <dbReference type="PROSITE" id="PS51385"/>
    </source>
</evidence>
<evidence type="ECO:0000256" key="3">
    <source>
        <dbReference type="ARBA" id="ARBA00006001"/>
    </source>
</evidence>
<dbReference type="Proteomes" id="UP000218775">
    <property type="component" value="Unassembled WGS sequence"/>
</dbReference>
<keyword evidence="9 18" id="KW-0630">Potassium</keyword>
<gene>
    <name evidence="18" type="primary">nnrE</name>
    <name evidence="17" type="synonym">nnrD</name>
    <name evidence="22" type="ORF">COB21_03200</name>
</gene>
<protein>
    <recommendedName>
        <fullName evidence="19">Bifunctional NAD(P)H-hydrate repair enzyme</fullName>
    </recommendedName>
    <alternativeName>
        <fullName evidence="19">Nicotinamide nucleotide repair protein</fullName>
    </alternativeName>
    <domain>
        <recommendedName>
            <fullName evidence="19">ADP-dependent (S)-NAD(P)H-hydrate dehydratase</fullName>
            <ecNumber evidence="19">4.2.1.136</ecNumber>
        </recommendedName>
        <alternativeName>
            <fullName evidence="19">ADP-dependent NAD(P)HX dehydratase</fullName>
        </alternativeName>
    </domain>
    <domain>
        <recommendedName>
            <fullName evidence="19">NAD(P)H-hydrate epimerase</fullName>
            <ecNumber evidence="19">5.1.99.6</ecNumber>
        </recommendedName>
    </domain>
</protein>
<proteinExistence type="inferred from homology"/>
<comment type="similarity">
    <text evidence="17">Belongs to the NnrD/CARKD family.</text>
</comment>
<evidence type="ECO:0000256" key="19">
    <source>
        <dbReference type="PIRNR" id="PIRNR017184"/>
    </source>
</evidence>
<organism evidence="22 23">
    <name type="scientific">Aerophobetes bacterium</name>
    <dbReference type="NCBI Taxonomy" id="2030807"/>
    <lineage>
        <taxon>Bacteria</taxon>
        <taxon>Candidatus Aerophobota</taxon>
    </lineage>
</organism>
<dbReference type="SUPFAM" id="SSF53613">
    <property type="entry name" value="Ribokinase-like"/>
    <property type="match status" value="1"/>
</dbReference>
<dbReference type="GO" id="GO:0005524">
    <property type="term" value="F:ATP binding"/>
    <property type="evidence" value="ECO:0007669"/>
    <property type="project" value="UniProtKB-UniRule"/>
</dbReference>
<feature type="binding site" evidence="17">
    <location>
        <position position="446"/>
    </location>
    <ligand>
        <name>(6S)-NADPHX</name>
        <dbReference type="ChEBI" id="CHEBI:64076"/>
    </ligand>
</feature>
<evidence type="ECO:0000256" key="8">
    <source>
        <dbReference type="ARBA" id="ARBA00022857"/>
    </source>
</evidence>
<comment type="catalytic activity">
    <reaction evidence="16 17 19">
        <text>(6S)-NADPHX + ADP = AMP + phosphate + NADPH + H(+)</text>
        <dbReference type="Rhea" id="RHEA:32235"/>
        <dbReference type="ChEBI" id="CHEBI:15378"/>
        <dbReference type="ChEBI" id="CHEBI:43474"/>
        <dbReference type="ChEBI" id="CHEBI:57783"/>
        <dbReference type="ChEBI" id="CHEBI:64076"/>
        <dbReference type="ChEBI" id="CHEBI:456215"/>
        <dbReference type="ChEBI" id="CHEBI:456216"/>
        <dbReference type="EC" id="4.2.1.136"/>
    </reaction>
</comment>
<name>A0A2A4X4E0_UNCAE</name>
<feature type="binding site" evidence="17">
    <location>
        <position position="329"/>
    </location>
    <ligand>
        <name>(6S)-NADPHX</name>
        <dbReference type="ChEBI" id="CHEBI:64076"/>
    </ligand>
</feature>
<keyword evidence="10 17" id="KW-0520">NAD</keyword>
<dbReference type="InterPro" id="IPR004443">
    <property type="entry name" value="YjeF_N_dom"/>
</dbReference>
<feature type="binding site" evidence="18">
    <location>
        <position position="132"/>
    </location>
    <ligand>
        <name>K(+)</name>
        <dbReference type="ChEBI" id="CHEBI:29103"/>
    </ligand>
</feature>
<comment type="similarity">
    <text evidence="4 19">In the C-terminal section; belongs to the NnrD/CARKD family.</text>
</comment>
<evidence type="ECO:0000256" key="18">
    <source>
        <dbReference type="HAMAP-Rule" id="MF_01966"/>
    </source>
</evidence>
<feature type="binding site" evidence="17">
    <location>
        <position position="267"/>
    </location>
    <ligand>
        <name>(6S)-NADPHX</name>
        <dbReference type="ChEBI" id="CHEBI:64076"/>
    </ligand>
</feature>
<feature type="binding site" evidence="18">
    <location>
        <begin position="65"/>
        <end position="69"/>
    </location>
    <ligand>
        <name>(6S)-NADPHX</name>
        <dbReference type="ChEBI" id="CHEBI:64076"/>
    </ligand>
</feature>
<evidence type="ECO:0000259" key="20">
    <source>
        <dbReference type="PROSITE" id="PS51383"/>
    </source>
</evidence>
<keyword evidence="7 17" id="KW-0067">ATP-binding</keyword>
<comment type="function">
    <text evidence="17">Catalyzes the dehydration of the S-form of NAD(P)HX at the expense of ADP, which is converted to AMP. Together with NAD(P)HX epimerase, which catalyzes the epimerization of the S- and R-forms, the enzyme allows the repair of both epimers of NAD(P)HX, a damaged form of NAD(P)H that is a result of enzymatic or heat-dependent hydration.</text>
</comment>
<feature type="binding site" evidence="18">
    <location>
        <begin position="136"/>
        <end position="142"/>
    </location>
    <ligand>
        <name>(6S)-NADPHX</name>
        <dbReference type="ChEBI" id="CHEBI:64076"/>
    </ligand>
</feature>
<evidence type="ECO:0000256" key="10">
    <source>
        <dbReference type="ARBA" id="ARBA00023027"/>
    </source>
</evidence>